<organism evidence="2 3">
    <name type="scientific">Rhodopirellula maiorica SM1</name>
    <dbReference type="NCBI Taxonomy" id="1265738"/>
    <lineage>
        <taxon>Bacteria</taxon>
        <taxon>Pseudomonadati</taxon>
        <taxon>Planctomycetota</taxon>
        <taxon>Planctomycetia</taxon>
        <taxon>Pirellulales</taxon>
        <taxon>Pirellulaceae</taxon>
        <taxon>Novipirellula</taxon>
    </lineage>
</organism>
<evidence type="ECO:0000313" key="3">
    <source>
        <dbReference type="Proteomes" id="UP000011991"/>
    </source>
</evidence>
<protein>
    <submittedName>
        <fullName evidence="2">Uncharacterized protein</fullName>
    </submittedName>
</protein>
<keyword evidence="3" id="KW-1185">Reference proteome</keyword>
<feature type="region of interest" description="Disordered" evidence="1">
    <location>
        <begin position="35"/>
        <end position="55"/>
    </location>
</feature>
<name>M5RMW5_9BACT</name>
<evidence type="ECO:0000313" key="2">
    <source>
        <dbReference type="EMBL" id="EMI15294.1"/>
    </source>
</evidence>
<dbReference type="EMBL" id="ANOG01001123">
    <property type="protein sequence ID" value="EMI15294.1"/>
    <property type="molecule type" value="Genomic_DNA"/>
</dbReference>
<reference evidence="2 3" key="1">
    <citation type="journal article" date="2013" name="Mar. Genomics">
        <title>Expression of sulfatases in Rhodopirellula baltica and the diversity of sulfatases in the genus Rhodopirellula.</title>
        <authorList>
            <person name="Wegner C.E."/>
            <person name="Richter-Heitmann T."/>
            <person name="Klindworth A."/>
            <person name="Klockow C."/>
            <person name="Richter M."/>
            <person name="Achstetter T."/>
            <person name="Glockner F.O."/>
            <person name="Harder J."/>
        </authorList>
    </citation>
    <scope>NUCLEOTIDE SEQUENCE [LARGE SCALE GENOMIC DNA]</scope>
    <source>
        <strain evidence="2 3">SM1</strain>
    </source>
</reference>
<gene>
    <name evidence="2" type="ORF">RMSM_07787</name>
</gene>
<dbReference type="PATRIC" id="fig|1265738.3.peg.7773"/>
<dbReference type="AlphaFoldDB" id="M5RMW5"/>
<accession>M5RMW5</accession>
<proteinExistence type="predicted"/>
<dbReference type="Proteomes" id="UP000011991">
    <property type="component" value="Unassembled WGS sequence"/>
</dbReference>
<sequence length="55" mass="6089">MLMSGMLMSGMLMTMPRIGCGTGIEMLTARRVPKGVRVMPATPQHGVSRERNERQ</sequence>
<evidence type="ECO:0000256" key="1">
    <source>
        <dbReference type="SAM" id="MobiDB-lite"/>
    </source>
</evidence>
<comment type="caution">
    <text evidence="2">The sequence shown here is derived from an EMBL/GenBank/DDBJ whole genome shotgun (WGS) entry which is preliminary data.</text>
</comment>